<evidence type="ECO:0008006" key="4">
    <source>
        <dbReference type="Google" id="ProtNLM"/>
    </source>
</evidence>
<protein>
    <recommendedName>
        <fullName evidence="4">DUF2975 domain-containing protein</fullName>
    </recommendedName>
</protein>
<gene>
    <name evidence="2" type="ORF">DMP06_01095</name>
</gene>
<feature type="transmembrane region" description="Helical" evidence="1">
    <location>
        <begin position="58"/>
        <end position="78"/>
    </location>
</feature>
<dbReference type="Proteomes" id="UP000269591">
    <property type="component" value="Unassembled WGS sequence"/>
</dbReference>
<sequence length="165" mass="18583">MDALDRRDTENRIVIQSHMFENVGLLMMIALAVVAVLCIIQIILLAAGSPAGTWANDAYFYGTSVVTFLLLIVPFYQLKAMSRRFYEQRTPFKPENVRSLRVIGISIIVLSLFWGLVVPAMDYLFGFALGNVTNSLWVWAGVMVLFIAHVFNYGCALQQQDDELL</sequence>
<proteinExistence type="predicted"/>
<organism evidence="2 3">
    <name type="scientific">Slackia equolifaciens</name>
    <dbReference type="NCBI Taxonomy" id="498718"/>
    <lineage>
        <taxon>Bacteria</taxon>
        <taxon>Bacillati</taxon>
        <taxon>Actinomycetota</taxon>
        <taxon>Coriobacteriia</taxon>
        <taxon>Eggerthellales</taxon>
        <taxon>Eggerthellaceae</taxon>
        <taxon>Slackia</taxon>
    </lineage>
</organism>
<keyword evidence="3" id="KW-1185">Reference proteome</keyword>
<keyword evidence="1" id="KW-0812">Transmembrane</keyword>
<feature type="transmembrane region" description="Helical" evidence="1">
    <location>
        <begin position="99"/>
        <end position="117"/>
    </location>
</feature>
<evidence type="ECO:0000313" key="3">
    <source>
        <dbReference type="Proteomes" id="UP000269591"/>
    </source>
</evidence>
<dbReference type="RefSeq" id="WP_123207895.1">
    <property type="nucleotide sequence ID" value="NZ_JBHTHO010000011.1"/>
</dbReference>
<dbReference type="EMBL" id="QIBX01000001">
    <property type="protein sequence ID" value="RNL42036.1"/>
    <property type="molecule type" value="Genomic_DNA"/>
</dbReference>
<keyword evidence="1" id="KW-0472">Membrane</keyword>
<dbReference type="OrthoDB" id="7349915at2"/>
<evidence type="ECO:0000313" key="2">
    <source>
        <dbReference type="EMBL" id="RNL42036.1"/>
    </source>
</evidence>
<reference evidence="3" key="1">
    <citation type="submission" date="2018-05" db="EMBL/GenBank/DDBJ databases">
        <title>Genome Sequencing of selected type strains of the family Eggerthellaceae.</title>
        <authorList>
            <person name="Danylec N."/>
            <person name="Stoll D.A."/>
            <person name="Doetsch A."/>
            <person name="Huch M."/>
        </authorList>
    </citation>
    <scope>NUCLEOTIDE SEQUENCE [LARGE SCALE GENOMIC DNA]</scope>
    <source>
        <strain evidence="3">DSM 24851</strain>
    </source>
</reference>
<keyword evidence="1" id="KW-1133">Transmembrane helix</keyword>
<feature type="transmembrane region" description="Helical" evidence="1">
    <location>
        <begin position="20"/>
        <end position="46"/>
    </location>
</feature>
<evidence type="ECO:0000256" key="1">
    <source>
        <dbReference type="SAM" id="Phobius"/>
    </source>
</evidence>
<feature type="transmembrane region" description="Helical" evidence="1">
    <location>
        <begin position="137"/>
        <end position="157"/>
    </location>
</feature>
<accession>A0A3N0B5Z2</accession>
<comment type="caution">
    <text evidence="2">The sequence shown here is derived from an EMBL/GenBank/DDBJ whole genome shotgun (WGS) entry which is preliminary data.</text>
</comment>
<dbReference type="InterPro" id="IPR021354">
    <property type="entry name" value="DUF2975"/>
</dbReference>
<dbReference type="Pfam" id="PF11188">
    <property type="entry name" value="DUF2975"/>
    <property type="match status" value="1"/>
</dbReference>
<dbReference type="AlphaFoldDB" id="A0A3N0B5Z2"/>
<name>A0A3N0B5Z2_9ACTN</name>